<accession>A0A2S3I1J7</accession>
<dbReference type="InterPro" id="IPR036047">
    <property type="entry name" value="F-box-like_dom_sf"/>
</dbReference>
<dbReference type="Pfam" id="PF12937">
    <property type="entry name" value="F-box-like"/>
    <property type="match status" value="1"/>
</dbReference>
<proteinExistence type="predicted"/>
<dbReference type="PANTHER" id="PTHR38926">
    <property type="entry name" value="F-BOX DOMAIN CONTAINING PROTEIN, EXPRESSED"/>
    <property type="match status" value="1"/>
</dbReference>
<dbReference type="FunFam" id="1.20.1280.50:FF:000037">
    <property type="entry name" value="F-box protein SKIP19"/>
    <property type="match status" value="1"/>
</dbReference>
<dbReference type="EMBL" id="CM008051">
    <property type="protein sequence ID" value="PAN33991.1"/>
    <property type="molecule type" value="Genomic_DNA"/>
</dbReference>
<dbReference type="PANTHER" id="PTHR38926:SF28">
    <property type="entry name" value="F-BOX PROTEIN SKIP19"/>
    <property type="match status" value="1"/>
</dbReference>
<dbReference type="InterPro" id="IPR032675">
    <property type="entry name" value="LRR_dom_sf"/>
</dbReference>
<name>A0A2S3I1J7_9POAL</name>
<dbReference type="AlphaFoldDB" id="A0A2S3I1J7"/>
<protein>
    <recommendedName>
        <fullName evidence="2">F-box domain-containing protein</fullName>
    </recommendedName>
</protein>
<feature type="domain" description="F-box" evidence="2">
    <location>
        <begin position="38"/>
        <end position="86"/>
    </location>
</feature>
<dbReference type="Proteomes" id="UP000243499">
    <property type="component" value="Chromosome 6"/>
</dbReference>
<dbReference type="InterPro" id="IPR001810">
    <property type="entry name" value="F-box_dom"/>
</dbReference>
<dbReference type="Gene3D" id="3.80.10.10">
    <property type="entry name" value="Ribonuclease Inhibitor"/>
    <property type="match status" value="1"/>
</dbReference>
<evidence type="ECO:0000256" key="1">
    <source>
        <dbReference type="SAM" id="MobiDB-lite"/>
    </source>
</evidence>
<gene>
    <name evidence="3" type="ORF">PAHAL_6G062300</name>
</gene>
<dbReference type="SUPFAM" id="SSF52047">
    <property type="entry name" value="RNI-like"/>
    <property type="match status" value="1"/>
</dbReference>
<reference evidence="3" key="1">
    <citation type="submission" date="2018-04" db="EMBL/GenBank/DDBJ databases">
        <title>WGS assembly of Panicum hallii.</title>
        <authorList>
            <person name="Lovell J."/>
            <person name="Jenkins J."/>
            <person name="Lowry D."/>
            <person name="Mamidi S."/>
            <person name="Sreedasyam A."/>
            <person name="Weng X."/>
            <person name="Barry K."/>
            <person name="Bonette J."/>
            <person name="Campitelli B."/>
            <person name="Daum C."/>
            <person name="Gordon S."/>
            <person name="Gould B."/>
            <person name="Lipzen A."/>
            <person name="Macqueen A."/>
            <person name="Palacio-Mejia J."/>
            <person name="Plott C."/>
            <person name="Shakirov E."/>
            <person name="Shu S."/>
            <person name="Yoshinaga Y."/>
            <person name="Zane M."/>
            <person name="Rokhsar D."/>
            <person name="Grimwood J."/>
            <person name="Schmutz J."/>
            <person name="Juenger T."/>
        </authorList>
    </citation>
    <scope>NUCLEOTIDE SEQUENCE [LARGE SCALE GENOMIC DNA]</scope>
    <source>
        <strain evidence="3">FIL2</strain>
    </source>
</reference>
<evidence type="ECO:0000313" key="3">
    <source>
        <dbReference type="EMBL" id="PAN33991.1"/>
    </source>
</evidence>
<dbReference type="Gene3D" id="1.20.1280.50">
    <property type="match status" value="1"/>
</dbReference>
<dbReference type="InterPro" id="IPR055411">
    <property type="entry name" value="LRR_FXL15/At3g58940/PEG3-like"/>
</dbReference>
<dbReference type="PROSITE" id="PS50181">
    <property type="entry name" value="FBOX"/>
    <property type="match status" value="1"/>
</dbReference>
<sequence length="308" mass="34782">MATSSSIHHRRTRLVGQAEQPPAPVPLSEGKGEGEEEARDWAELPVDALLAVLRRLDFVDILTGAGHVCRPWRRATREEPELWRRVDMRRRADLAYDVDLEAAARAAVRRSAGRCEAFWAEIFVDNDFFLFLADAAPMLKSLRLISCSRILSPRMNEVIRRFPLLEELELSHYRWGSIATCLAGVGAACPLLTRLRLNHDRFYYWRPDDTGGCEAAEIAAMPGLRSLQLFANSLSNADLAAILDGCRRLESLDIRHCFNVAMNSEMRARCAGLKALRMPEDSMEGYDLPYASPVRDCVYYSGVMYPDF</sequence>
<dbReference type="Gramene" id="PAN33991">
    <property type="protein sequence ID" value="PAN33991"/>
    <property type="gene ID" value="PAHAL_6G062300"/>
</dbReference>
<dbReference type="SUPFAM" id="SSF81383">
    <property type="entry name" value="F-box domain"/>
    <property type="match status" value="1"/>
</dbReference>
<evidence type="ECO:0000259" key="2">
    <source>
        <dbReference type="PROSITE" id="PS50181"/>
    </source>
</evidence>
<dbReference type="Pfam" id="PF24758">
    <property type="entry name" value="LRR_At5g56370"/>
    <property type="match status" value="1"/>
</dbReference>
<organism evidence="3">
    <name type="scientific">Panicum hallii</name>
    <dbReference type="NCBI Taxonomy" id="206008"/>
    <lineage>
        <taxon>Eukaryota</taxon>
        <taxon>Viridiplantae</taxon>
        <taxon>Streptophyta</taxon>
        <taxon>Embryophyta</taxon>
        <taxon>Tracheophyta</taxon>
        <taxon>Spermatophyta</taxon>
        <taxon>Magnoliopsida</taxon>
        <taxon>Liliopsida</taxon>
        <taxon>Poales</taxon>
        <taxon>Poaceae</taxon>
        <taxon>PACMAD clade</taxon>
        <taxon>Panicoideae</taxon>
        <taxon>Panicodae</taxon>
        <taxon>Paniceae</taxon>
        <taxon>Panicinae</taxon>
        <taxon>Panicum</taxon>
        <taxon>Panicum sect. Panicum</taxon>
    </lineage>
</organism>
<feature type="region of interest" description="Disordered" evidence="1">
    <location>
        <begin position="1"/>
        <end position="37"/>
    </location>
</feature>